<dbReference type="PROSITE" id="PS51186">
    <property type="entry name" value="GNAT"/>
    <property type="match status" value="1"/>
</dbReference>
<dbReference type="AlphaFoldDB" id="A0A0U5B8I7"/>
<dbReference type="CDD" id="cd04301">
    <property type="entry name" value="NAT_SF"/>
    <property type="match status" value="1"/>
</dbReference>
<accession>A0A0U5B8I7</accession>
<organism evidence="1 2">
    <name type="scientific">Aneurinibacillus soli</name>
    <dbReference type="NCBI Taxonomy" id="1500254"/>
    <lineage>
        <taxon>Bacteria</taxon>
        <taxon>Bacillati</taxon>
        <taxon>Bacillota</taxon>
        <taxon>Bacilli</taxon>
        <taxon>Bacillales</taxon>
        <taxon>Paenibacillaceae</taxon>
        <taxon>Aneurinibacillus group</taxon>
        <taxon>Aneurinibacillus</taxon>
    </lineage>
</organism>
<evidence type="ECO:0000313" key="2">
    <source>
        <dbReference type="Proteomes" id="UP000217696"/>
    </source>
</evidence>
<dbReference type="SUPFAM" id="SSF55729">
    <property type="entry name" value="Acyl-CoA N-acyltransferases (Nat)"/>
    <property type="match status" value="1"/>
</dbReference>
<reference evidence="1 2" key="1">
    <citation type="submission" date="2015-12" db="EMBL/GenBank/DDBJ databases">
        <title>Genome sequence of Aneurinibacillus soli.</title>
        <authorList>
            <person name="Lee J.S."/>
            <person name="Lee K.C."/>
            <person name="Kim K.K."/>
            <person name="Lee B.W."/>
        </authorList>
    </citation>
    <scope>NUCLEOTIDE SEQUENCE [LARGE SCALE GENOMIC DNA]</scope>
    <source>
        <strain evidence="1 2">CB4</strain>
    </source>
</reference>
<dbReference type="Pfam" id="PF00583">
    <property type="entry name" value="Acetyltransf_1"/>
    <property type="match status" value="1"/>
</dbReference>
<protein>
    <submittedName>
        <fullName evidence="1">Acetyltransferase GNAT family protein</fullName>
    </submittedName>
</protein>
<evidence type="ECO:0000313" key="1">
    <source>
        <dbReference type="EMBL" id="BAU27069.1"/>
    </source>
</evidence>
<name>A0A0U5B8I7_9BACL</name>
<dbReference type="EMBL" id="AP017312">
    <property type="protein sequence ID" value="BAU27069.1"/>
    <property type="molecule type" value="Genomic_DNA"/>
</dbReference>
<keyword evidence="1" id="KW-0808">Transferase</keyword>
<dbReference type="RefSeq" id="WP_096464115.1">
    <property type="nucleotide sequence ID" value="NZ_AP017312.1"/>
</dbReference>
<sequence length="164" mass="19270">MITRQNVTADDVSFLYQVYKETREEGLVGMDWDEEEREAFLRMQFDMQRSSYALQHLAADHEIIQLDKVPIGQIMTKITDHSIWLIDLSLLAQYRNKGIGTRLIRDLQERGEELGKVVRLHVLYNNPAQDLYARLGFCITSEKFPYLAMEWLSSEKAERNKKKD</sequence>
<dbReference type="Gene3D" id="3.40.630.30">
    <property type="match status" value="1"/>
</dbReference>
<proteinExistence type="predicted"/>
<dbReference type="Proteomes" id="UP000217696">
    <property type="component" value="Chromosome"/>
</dbReference>
<dbReference type="KEGG" id="asoc:CB4_01238"/>
<dbReference type="OrthoDB" id="794462at2"/>
<keyword evidence="2" id="KW-1185">Reference proteome</keyword>
<gene>
    <name evidence="1" type="ORF">CB4_01238</name>
</gene>
<dbReference type="InterPro" id="IPR016181">
    <property type="entry name" value="Acyl_CoA_acyltransferase"/>
</dbReference>
<dbReference type="GO" id="GO:0016747">
    <property type="term" value="F:acyltransferase activity, transferring groups other than amino-acyl groups"/>
    <property type="evidence" value="ECO:0007669"/>
    <property type="project" value="InterPro"/>
</dbReference>
<dbReference type="InterPro" id="IPR000182">
    <property type="entry name" value="GNAT_dom"/>
</dbReference>